<proteinExistence type="predicted"/>
<organism evidence="1 2">
    <name type="scientific">Catharanthus roseus</name>
    <name type="common">Madagascar periwinkle</name>
    <name type="synonym">Vinca rosea</name>
    <dbReference type="NCBI Taxonomy" id="4058"/>
    <lineage>
        <taxon>Eukaryota</taxon>
        <taxon>Viridiplantae</taxon>
        <taxon>Streptophyta</taxon>
        <taxon>Embryophyta</taxon>
        <taxon>Tracheophyta</taxon>
        <taxon>Spermatophyta</taxon>
        <taxon>Magnoliopsida</taxon>
        <taxon>eudicotyledons</taxon>
        <taxon>Gunneridae</taxon>
        <taxon>Pentapetalae</taxon>
        <taxon>asterids</taxon>
        <taxon>lamiids</taxon>
        <taxon>Gentianales</taxon>
        <taxon>Apocynaceae</taxon>
        <taxon>Rauvolfioideae</taxon>
        <taxon>Vinceae</taxon>
        <taxon>Catharanthinae</taxon>
        <taxon>Catharanthus</taxon>
    </lineage>
</organism>
<name>A0ACC0BHD6_CATRO</name>
<reference evidence="2" key="1">
    <citation type="journal article" date="2023" name="Nat. Plants">
        <title>Single-cell RNA sequencing provides a high-resolution roadmap for understanding the multicellular compartmentation of specialized metabolism.</title>
        <authorList>
            <person name="Sun S."/>
            <person name="Shen X."/>
            <person name="Li Y."/>
            <person name="Li Y."/>
            <person name="Wang S."/>
            <person name="Li R."/>
            <person name="Zhang H."/>
            <person name="Shen G."/>
            <person name="Guo B."/>
            <person name="Wei J."/>
            <person name="Xu J."/>
            <person name="St-Pierre B."/>
            <person name="Chen S."/>
            <person name="Sun C."/>
        </authorList>
    </citation>
    <scope>NUCLEOTIDE SEQUENCE [LARGE SCALE GENOMIC DNA]</scope>
</reference>
<evidence type="ECO:0000313" key="1">
    <source>
        <dbReference type="EMBL" id="KAI5672079.1"/>
    </source>
</evidence>
<dbReference type="Proteomes" id="UP001060085">
    <property type="component" value="Linkage Group LG03"/>
</dbReference>
<dbReference type="EMBL" id="CM044703">
    <property type="protein sequence ID" value="KAI5672079.1"/>
    <property type="molecule type" value="Genomic_DNA"/>
</dbReference>
<protein>
    <submittedName>
        <fullName evidence="1">Uncharacterized protein</fullName>
    </submittedName>
</protein>
<comment type="caution">
    <text evidence="1">The sequence shown here is derived from an EMBL/GenBank/DDBJ whole genome shotgun (WGS) entry which is preliminary data.</text>
</comment>
<accession>A0ACC0BHD6</accession>
<sequence>MGRSPCCEKEHTNKGAWTKEEDERLINYIKLHGEGCWRSLPKAAGLQRCGKSCRLRWINYLRPDLKRGNFTEEEDELIINLHSLLGNKWSLIAGRLPGRTDNEIKNYWNTHIKRKLLNRGIDPQTHLPLNNSTTTTSSNMTTTTKTLQFHHTLYSSVPIAMMKSKAAPDQLDDSNNSVLSEELINSEINLELTISPPHHHQHYSYPQQQETDTNGFKKKKKKQKLHDEEEEAEEPFYLNFGTNVDDDHDDNENVCLCYNLGLIQSNTTSITSVCHCSRISTHNVNIDNMHKYHTPPLSF</sequence>
<keyword evidence="2" id="KW-1185">Reference proteome</keyword>
<gene>
    <name evidence="1" type="ORF">M9H77_12443</name>
</gene>
<evidence type="ECO:0000313" key="2">
    <source>
        <dbReference type="Proteomes" id="UP001060085"/>
    </source>
</evidence>